<reference evidence="4" key="1">
    <citation type="journal article" date="2019" name="Int. J. Syst. Evol. Microbiol.">
        <title>The Global Catalogue of Microorganisms (GCM) 10K type strain sequencing project: providing services to taxonomists for standard genome sequencing and annotation.</title>
        <authorList>
            <consortium name="The Broad Institute Genomics Platform"/>
            <consortium name="The Broad Institute Genome Sequencing Center for Infectious Disease"/>
            <person name="Wu L."/>
            <person name="Ma J."/>
        </authorList>
    </citation>
    <scope>NUCLEOTIDE SEQUENCE [LARGE SCALE GENOMIC DNA]</scope>
    <source>
        <strain evidence="4">NBRC 108730</strain>
    </source>
</reference>
<dbReference type="EMBL" id="BSUZ01000001">
    <property type="protein sequence ID" value="GMA87620.1"/>
    <property type="molecule type" value="Genomic_DNA"/>
</dbReference>
<name>A0ABQ6JK46_9ACTN</name>
<accession>A0ABQ6JK46</accession>
<keyword evidence="2" id="KW-0472">Membrane</keyword>
<feature type="compositionally biased region" description="Basic residues" evidence="1">
    <location>
        <begin position="215"/>
        <end position="224"/>
    </location>
</feature>
<evidence type="ECO:0008006" key="5">
    <source>
        <dbReference type="Google" id="ProtNLM"/>
    </source>
</evidence>
<dbReference type="Proteomes" id="UP001157017">
    <property type="component" value="Unassembled WGS sequence"/>
</dbReference>
<feature type="region of interest" description="Disordered" evidence="1">
    <location>
        <begin position="170"/>
        <end position="224"/>
    </location>
</feature>
<evidence type="ECO:0000313" key="4">
    <source>
        <dbReference type="Proteomes" id="UP001157017"/>
    </source>
</evidence>
<gene>
    <name evidence="3" type="ORF">GCM10025868_28700</name>
</gene>
<sequence>MLRTTLARLRHQGRRTLSATVAVVIAVAFVVATLVVNATTTATVERAVAAQYQHTDLVVTGDGLDAALPRVARVPGVVAAVPDREVEVAARGRGVDDQVAIRSVAADAGLAWQDVTSGRLPTGAGEVAASDGHGVRVGDRLHLTGAGDAAAGPGTDVRVVGLVDLHGDPTAAGGRRCSPPTRRCVRSAVPRPRTAAASGGRRRPGRGALGGARRGGGRRHGRHR</sequence>
<keyword evidence="2" id="KW-1133">Transmembrane helix</keyword>
<comment type="caution">
    <text evidence="3">The sequence shown here is derived from an EMBL/GenBank/DDBJ whole genome shotgun (WGS) entry which is preliminary data.</text>
</comment>
<keyword evidence="2" id="KW-0812">Transmembrane</keyword>
<organism evidence="3 4">
    <name type="scientific">Angustibacter aerolatus</name>
    <dbReference type="NCBI Taxonomy" id="1162965"/>
    <lineage>
        <taxon>Bacteria</taxon>
        <taxon>Bacillati</taxon>
        <taxon>Actinomycetota</taxon>
        <taxon>Actinomycetes</taxon>
        <taxon>Kineosporiales</taxon>
        <taxon>Kineosporiaceae</taxon>
    </lineage>
</organism>
<protein>
    <recommendedName>
        <fullName evidence="5">MacB-like periplasmic core domain-containing protein</fullName>
    </recommendedName>
</protein>
<keyword evidence="4" id="KW-1185">Reference proteome</keyword>
<proteinExistence type="predicted"/>
<evidence type="ECO:0000256" key="2">
    <source>
        <dbReference type="SAM" id="Phobius"/>
    </source>
</evidence>
<feature type="transmembrane region" description="Helical" evidence="2">
    <location>
        <begin position="16"/>
        <end position="36"/>
    </location>
</feature>
<evidence type="ECO:0000256" key="1">
    <source>
        <dbReference type="SAM" id="MobiDB-lite"/>
    </source>
</evidence>
<evidence type="ECO:0000313" key="3">
    <source>
        <dbReference type="EMBL" id="GMA87620.1"/>
    </source>
</evidence>